<dbReference type="OrthoDB" id="10438731at2759"/>
<reference evidence="2" key="1">
    <citation type="submission" date="2022-03" db="EMBL/GenBank/DDBJ databases">
        <authorList>
            <person name="Sayadi A."/>
        </authorList>
    </citation>
    <scope>NUCLEOTIDE SEQUENCE</scope>
</reference>
<keyword evidence="1" id="KW-0472">Membrane</keyword>
<dbReference type="Proteomes" id="UP001152888">
    <property type="component" value="Unassembled WGS sequence"/>
</dbReference>
<gene>
    <name evidence="2" type="ORF">ACAOBT_LOCUS24778</name>
</gene>
<evidence type="ECO:0000256" key="1">
    <source>
        <dbReference type="SAM" id="Phobius"/>
    </source>
</evidence>
<keyword evidence="1" id="KW-0812">Transmembrane</keyword>
<accession>A0A9P0LUC2</accession>
<keyword evidence="3" id="KW-1185">Reference proteome</keyword>
<name>A0A9P0LUC2_ACAOB</name>
<sequence length="150" mass="17473">MVIVRVCDEDSFEELEGIPAREYELSRENTYVSLSKRQFYWMINMVANYLVYTRGIQRSADMYGGIQDPEETFEDEQLEPGERPRGCCARFCISIDEFGVEDDGPTTCGMNKKQLCDAGIFVVLYVLLVFIFFIVIYFSYKEEKKCLVKQ</sequence>
<evidence type="ECO:0000313" key="3">
    <source>
        <dbReference type="Proteomes" id="UP001152888"/>
    </source>
</evidence>
<proteinExistence type="predicted"/>
<feature type="transmembrane region" description="Helical" evidence="1">
    <location>
        <begin position="118"/>
        <end position="140"/>
    </location>
</feature>
<organism evidence="2 3">
    <name type="scientific">Acanthoscelides obtectus</name>
    <name type="common">Bean weevil</name>
    <name type="synonym">Bruchus obtectus</name>
    <dbReference type="NCBI Taxonomy" id="200917"/>
    <lineage>
        <taxon>Eukaryota</taxon>
        <taxon>Metazoa</taxon>
        <taxon>Ecdysozoa</taxon>
        <taxon>Arthropoda</taxon>
        <taxon>Hexapoda</taxon>
        <taxon>Insecta</taxon>
        <taxon>Pterygota</taxon>
        <taxon>Neoptera</taxon>
        <taxon>Endopterygota</taxon>
        <taxon>Coleoptera</taxon>
        <taxon>Polyphaga</taxon>
        <taxon>Cucujiformia</taxon>
        <taxon>Chrysomeloidea</taxon>
        <taxon>Chrysomelidae</taxon>
        <taxon>Bruchinae</taxon>
        <taxon>Bruchini</taxon>
        <taxon>Acanthoscelides</taxon>
    </lineage>
</organism>
<dbReference type="EMBL" id="CAKOFQ010007352">
    <property type="protein sequence ID" value="CAH1999071.1"/>
    <property type="molecule type" value="Genomic_DNA"/>
</dbReference>
<dbReference type="AlphaFoldDB" id="A0A9P0LUC2"/>
<comment type="caution">
    <text evidence="2">The sequence shown here is derived from an EMBL/GenBank/DDBJ whole genome shotgun (WGS) entry which is preliminary data.</text>
</comment>
<keyword evidence="1" id="KW-1133">Transmembrane helix</keyword>
<evidence type="ECO:0000313" key="2">
    <source>
        <dbReference type="EMBL" id="CAH1999071.1"/>
    </source>
</evidence>
<protein>
    <submittedName>
        <fullName evidence="2">Uncharacterized protein</fullName>
    </submittedName>
</protein>